<comment type="caution">
    <text evidence="2">The sequence shown here is derived from an EMBL/GenBank/DDBJ whole genome shotgun (WGS) entry which is preliminary data.</text>
</comment>
<evidence type="ECO:0000313" key="3">
    <source>
        <dbReference type="Proteomes" id="UP001191019"/>
    </source>
</evidence>
<evidence type="ECO:0000256" key="1">
    <source>
        <dbReference type="SAM" id="Phobius"/>
    </source>
</evidence>
<reference evidence="2 3" key="1">
    <citation type="journal article" date="2018" name="bioRxiv">
        <title>Evidence of independent acquisition and adaption of ultra-small bacteria to human hosts across the highly diverse yet reduced genomes of the phylum Saccharibacteria.</title>
        <authorList>
            <person name="McLean J.S."/>
            <person name="Bor B."/>
            <person name="To T.T."/>
            <person name="Liu Q."/>
            <person name="Kearns K.A."/>
            <person name="Solden L.M."/>
            <person name="Wrighton K.C."/>
            <person name="He X."/>
            <person name="Shi W."/>
        </authorList>
    </citation>
    <scope>NUCLEOTIDE SEQUENCE [LARGE SCALE GENOMIC DNA]</scope>
    <source>
        <strain evidence="2 3">TM7_G3_2_Rum_HOT_351B</strain>
    </source>
</reference>
<protein>
    <recommendedName>
        <fullName evidence="4">PpiC domain-containing protein</fullName>
    </recommendedName>
</protein>
<feature type="transmembrane region" description="Helical" evidence="1">
    <location>
        <begin position="42"/>
        <end position="65"/>
    </location>
</feature>
<dbReference type="SUPFAM" id="SSF109998">
    <property type="entry name" value="Triger factor/SurA peptide-binding domain-like"/>
    <property type="match status" value="1"/>
</dbReference>
<sequence>MKLPFKKEEKKTEKEKVEERREEVLAAGRKFKYPLQWTRHRIVINTILIALVVFAMIFIGGWLALYRIGMTDQLLFNITKVLPVPVASVDGENVRFSDYLMFYRSSMTSIERQSGSQFDEESIKDLQLEYKRSALSEAEKYTYAIKLAKELGVTVSNEEVATEFDRHLKIGGIDRSEEGFIKIIEDNFGLSKSEYERMLYLTLLRVKVEMEIDSKANKIADQVQSILTSNDNDYQNAAEQLGDKIIYEETDGLVDSKNIDGGRASEAMKLEPGQSSGRFVSMSGDGYYFVKLIKKTDSEVDFASIKIPFTEFAEQFAALEEEGKITEYIDISGPEDATE</sequence>
<proteinExistence type="predicted"/>
<accession>A0ABY0FN79</accession>
<dbReference type="EMBL" id="PRLM01000005">
    <property type="protein sequence ID" value="RYC74639.1"/>
    <property type="molecule type" value="Genomic_DNA"/>
</dbReference>
<reference evidence="2 3" key="2">
    <citation type="journal article" date="2020" name="Cell Rep.">
        <title>Acquisition and Adaptation of Ultra-small Parasitic Reduced Genome Bacteria to Mammalian Hosts.</title>
        <authorList>
            <person name="McLean J.S."/>
            <person name="Bor B."/>
            <person name="Kerns K.A."/>
            <person name="Liu Q."/>
            <person name="To T.T."/>
            <person name="Solden L."/>
            <person name="Hendrickson E.L."/>
            <person name="Wrighton K."/>
            <person name="Shi W."/>
            <person name="He X."/>
        </authorList>
    </citation>
    <scope>NUCLEOTIDE SEQUENCE [LARGE SCALE GENOMIC DNA]</scope>
    <source>
        <strain evidence="2 3">TM7_G3_2_Rum_HOT_351B</strain>
    </source>
</reference>
<evidence type="ECO:0000313" key="2">
    <source>
        <dbReference type="EMBL" id="RYC74639.1"/>
    </source>
</evidence>
<keyword evidence="1" id="KW-0472">Membrane</keyword>
<gene>
    <name evidence="2" type="ORF">G3RUM_00506</name>
</gene>
<organism evidence="2 3">
    <name type="scientific">Candidatus Nanosyncoccus alces</name>
    <dbReference type="NCBI Taxonomy" id="2171997"/>
    <lineage>
        <taxon>Bacteria</taxon>
        <taxon>Candidatus Saccharimonadota</taxon>
        <taxon>Candidatus Nanosyncoccalia</taxon>
        <taxon>Candidatus Nanosyncoccales</taxon>
        <taxon>Candidatus Nanosyncoccaceae</taxon>
        <taxon>Candidatus Nanosyncoccus</taxon>
    </lineage>
</organism>
<dbReference type="Proteomes" id="UP001191019">
    <property type="component" value="Unassembled WGS sequence"/>
</dbReference>
<keyword evidence="3" id="KW-1185">Reference proteome</keyword>
<dbReference type="RefSeq" id="WP_129735072.1">
    <property type="nucleotide sequence ID" value="NZ_PRLM01000005.1"/>
</dbReference>
<dbReference type="Pfam" id="PF13624">
    <property type="entry name" value="SurA_N_3"/>
    <property type="match status" value="1"/>
</dbReference>
<name>A0ABY0FN79_9BACT</name>
<evidence type="ECO:0008006" key="4">
    <source>
        <dbReference type="Google" id="ProtNLM"/>
    </source>
</evidence>
<dbReference type="InterPro" id="IPR027304">
    <property type="entry name" value="Trigger_fact/SurA_dom_sf"/>
</dbReference>
<keyword evidence="1" id="KW-0812">Transmembrane</keyword>
<keyword evidence="1" id="KW-1133">Transmembrane helix</keyword>